<name>A0A2P5K775_9BURK</name>
<organism evidence="3 4">
    <name type="scientific">Mycetohabitans endofungorum</name>
    <dbReference type="NCBI Taxonomy" id="417203"/>
    <lineage>
        <taxon>Bacteria</taxon>
        <taxon>Pseudomonadati</taxon>
        <taxon>Pseudomonadota</taxon>
        <taxon>Betaproteobacteria</taxon>
        <taxon>Burkholderiales</taxon>
        <taxon>Burkholderiaceae</taxon>
        <taxon>Mycetohabitans</taxon>
    </lineage>
</organism>
<protein>
    <submittedName>
        <fullName evidence="3">Tail sheath protein</fullName>
    </submittedName>
</protein>
<gene>
    <name evidence="3" type="ORF">B0O95_11828</name>
</gene>
<evidence type="ECO:0000259" key="2">
    <source>
        <dbReference type="Pfam" id="PF17482"/>
    </source>
</evidence>
<accession>A0A2P5K775</accession>
<evidence type="ECO:0000313" key="3">
    <source>
        <dbReference type="EMBL" id="PPB81912.1"/>
    </source>
</evidence>
<evidence type="ECO:0000256" key="1">
    <source>
        <dbReference type="ARBA" id="ARBA00008005"/>
    </source>
</evidence>
<feature type="domain" description="Tail sheath protein C-terminal" evidence="2">
    <location>
        <begin position="291"/>
        <end position="393"/>
    </location>
</feature>
<dbReference type="Gene3D" id="3.40.50.11780">
    <property type="match status" value="1"/>
</dbReference>
<comment type="caution">
    <text evidence="3">The sequence shown here is derived from an EMBL/GenBank/DDBJ whole genome shotgun (WGS) entry which is preliminary data.</text>
</comment>
<reference evidence="3 4" key="1">
    <citation type="submission" date="2018-01" db="EMBL/GenBank/DDBJ databases">
        <title>Genomic Encyclopedia of Type Strains, Phase III (KMG-III): the genomes of soil and plant-associated and newly described type strains.</title>
        <authorList>
            <person name="Whitman W."/>
        </authorList>
    </citation>
    <scope>NUCLEOTIDE SEQUENCE [LARGE SCALE GENOMIC DNA]</scope>
    <source>
        <strain evidence="3 4">HKI456</strain>
    </source>
</reference>
<comment type="similarity">
    <text evidence="1">Belongs to the myoviridae tail sheath protein family.</text>
</comment>
<dbReference type="Pfam" id="PF17482">
    <property type="entry name" value="Phage_sheath_1C"/>
    <property type="match status" value="1"/>
</dbReference>
<keyword evidence="4" id="KW-1185">Reference proteome</keyword>
<dbReference type="Proteomes" id="UP000243096">
    <property type="component" value="Unassembled WGS sequence"/>
</dbReference>
<dbReference type="AlphaFoldDB" id="A0A2P5K775"/>
<sequence length="423" mass="46081">MQAHSELGVSVTRTPIGPAAVSLPTAVPLFVGYTEKGALSSVCEVTSPDDFKAQLGGPGLSRVPPFALYDTVCHYFDQGGGRCYALSLGSQSTYRESGPLTLKKDLNKVPWEACWAQAPQATLLAVPDLVLMDGLDKDAVQRWVEAWEVLVSAPAREARAFVLLDGPDDPGQVRQCLDKFAKLDLGDALTHAALYWPRLRTNRSSSTGDELIVPSSGAVAAVIQRTDRERGIWSAPANVALARVVGPTCHAMPMASFDGITLNRIRSFAARGVRVWGCRTLAPVSANNVQSPWQYVQLRRTMSYVEQHLSDLARFAVFEPNNAVTWLKLKSVARAWLRRLWLAGGLFGTQESDAFWLKIGLHESMTADEANTGLMRLNVGLALQYPAEFIELQLQIHTGESTVSSSVQAVPHRSALDLNSKKA</sequence>
<evidence type="ECO:0000313" key="4">
    <source>
        <dbReference type="Proteomes" id="UP000243096"/>
    </source>
</evidence>
<dbReference type="InterPro" id="IPR020287">
    <property type="entry name" value="Tail_sheath_C"/>
</dbReference>
<dbReference type="RefSeq" id="WP_104078393.1">
    <property type="nucleotide sequence ID" value="NZ_CP062179.1"/>
</dbReference>
<dbReference type="PANTHER" id="PTHR35861">
    <property type="match status" value="1"/>
</dbReference>
<dbReference type="OrthoDB" id="9767864at2"/>
<dbReference type="PANTHER" id="PTHR35861:SF1">
    <property type="entry name" value="PHAGE TAIL SHEATH PROTEIN"/>
    <property type="match status" value="1"/>
</dbReference>
<proteinExistence type="inferred from homology"/>
<dbReference type="EMBL" id="PRDW01000018">
    <property type="protein sequence ID" value="PPB81912.1"/>
    <property type="molecule type" value="Genomic_DNA"/>
</dbReference>
<dbReference type="InterPro" id="IPR052042">
    <property type="entry name" value="Tail_sheath_structural"/>
</dbReference>